<sequence length="71" mass="7909">MAYFAAQPEWLMTLESGCWSLDKEEKRKRPCSSAGHKTDQRSGALCHRAGLAYDPKSWALEPGQRKAEAAV</sequence>
<proteinExistence type="predicted"/>
<evidence type="ECO:0000313" key="2">
    <source>
        <dbReference type="Proteomes" id="UP000189661"/>
    </source>
</evidence>
<reference evidence="1 2" key="1">
    <citation type="submission" date="2017-01" db="EMBL/GenBank/DDBJ databases">
        <title>Planococcus faecalis genome complete sequence.</title>
        <authorList>
            <person name="Lee P.C."/>
        </authorList>
    </citation>
    <scope>NUCLEOTIDE SEQUENCE [LARGE SCALE GENOMIC DNA]</scope>
    <source>
        <strain evidence="1 2">AJ003</strain>
    </source>
</reference>
<dbReference type="EMBL" id="CP019401">
    <property type="protein sequence ID" value="AQU78346.1"/>
    <property type="molecule type" value="Genomic_DNA"/>
</dbReference>
<organism evidence="1 2">
    <name type="scientific">Planococcus faecalis</name>
    <dbReference type="NCBI Taxonomy" id="1598147"/>
    <lineage>
        <taxon>Bacteria</taxon>
        <taxon>Bacillati</taxon>
        <taxon>Bacillota</taxon>
        <taxon>Bacilli</taxon>
        <taxon>Bacillales</taxon>
        <taxon>Caryophanaceae</taxon>
        <taxon>Planococcus</taxon>
    </lineage>
</organism>
<gene>
    <name evidence="1" type="ORF">AJGP001_03110</name>
</gene>
<dbReference type="Proteomes" id="UP000189661">
    <property type="component" value="Chromosome"/>
</dbReference>
<name>A0ABM6IP31_9BACL</name>
<accession>A0ABM6IP31</accession>
<evidence type="ECO:0000313" key="1">
    <source>
        <dbReference type="EMBL" id="AQU78346.1"/>
    </source>
</evidence>
<protein>
    <submittedName>
        <fullName evidence="1">Uncharacterized protein</fullName>
    </submittedName>
</protein>
<keyword evidence="2" id="KW-1185">Reference proteome</keyword>